<sequence>MKRSNDYAQSHDAFKKPRVAQGGYNNNNNNNYSGHSGMGGSSADMYGGGYGSNPMMMGGFGQMGGGSQYGSQFGGDPIQSVGPYQSYQNPNFGTPYGNTPFPVSFPPNGNVGGGGIRTVYLGNVPSDVTIEEVLNLVHCGLIENARLLPEKSCAFISFMDPATAAAFYHEATTRKFTLAGQDIRVGWGKPSQVPAQILQAVQHHGATRNVFLGNVDESFTEQELRADFSQFGAIDTIKILREKNIAFIHFASINSAMKAVANMPNEARYIGHRINYGKDRSAKNAAAAPGGVANPFAFGAPGYPQFGSPMGFNPSFDRFPGGGRMGGMGGMGNMGAGAYNMPMGGVSTHNNRTVYLGGISPDTTCEDLCNNIRGGILNSIRYLPAKHIAFVSFVDTQAANNFYNQAQQNGLVIRNRRLKVGWGQNAHALPQAVTQALAEGATRNVYLGAIDDSFTEDRLREDFSEYGDIELINILKEKNCGFVNFTNILSAVKAVEGIRSNPAYENIKVNFGKDRCGNSTRMNQWSNSSNGHSNGQSSGHNRDALDGDEVGQGTEGVSGGNDVNDYKGYEDDDEMFA</sequence>
<evidence type="ECO:0000313" key="6">
    <source>
        <dbReference type="EMBL" id="KAG0265844.1"/>
    </source>
</evidence>
<accession>A0A9P6U917</accession>
<dbReference type="GO" id="GO:0010468">
    <property type="term" value="P:regulation of gene expression"/>
    <property type="evidence" value="ECO:0007669"/>
    <property type="project" value="UniProtKB-ARBA"/>
</dbReference>
<dbReference type="GO" id="GO:0000398">
    <property type="term" value="P:mRNA splicing, via spliceosome"/>
    <property type="evidence" value="ECO:0007669"/>
    <property type="project" value="TreeGrafter"/>
</dbReference>
<dbReference type="PANTHER" id="PTHR14089">
    <property type="entry name" value="PRE-MRNA-SPLICING FACTOR RBM22"/>
    <property type="match status" value="1"/>
</dbReference>
<evidence type="ECO:0000256" key="4">
    <source>
        <dbReference type="SAM" id="MobiDB-lite"/>
    </source>
</evidence>
<dbReference type="SMART" id="SM00360">
    <property type="entry name" value="RRM"/>
    <property type="match status" value="4"/>
</dbReference>
<dbReference type="Gene3D" id="3.30.70.330">
    <property type="match status" value="4"/>
</dbReference>
<feature type="domain" description="RRM" evidence="5">
    <location>
        <begin position="117"/>
        <end position="190"/>
    </location>
</feature>
<evidence type="ECO:0000313" key="7">
    <source>
        <dbReference type="Proteomes" id="UP000726737"/>
    </source>
</evidence>
<dbReference type="EMBL" id="JAAAJA010000026">
    <property type="protein sequence ID" value="KAG0265844.1"/>
    <property type="molecule type" value="Genomic_DNA"/>
</dbReference>
<dbReference type="Proteomes" id="UP000726737">
    <property type="component" value="Unassembled WGS sequence"/>
</dbReference>
<reference evidence="6" key="1">
    <citation type="journal article" date="2020" name="Fungal Divers.">
        <title>Resolving the Mortierellaceae phylogeny through synthesis of multi-gene phylogenetics and phylogenomics.</title>
        <authorList>
            <person name="Vandepol N."/>
            <person name="Liber J."/>
            <person name="Desiro A."/>
            <person name="Na H."/>
            <person name="Kennedy M."/>
            <person name="Barry K."/>
            <person name="Grigoriev I.V."/>
            <person name="Miller A.N."/>
            <person name="O'Donnell K."/>
            <person name="Stajich J.E."/>
            <person name="Bonito G."/>
        </authorList>
    </citation>
    <scope>NUCLEOTIDE SEQUENCE</scope>
    <source>
        <strain evidence="6">KOD948</strain>
    </source>
</reference>
<dbReference type="PROSITE" id="PS50102">
    <property type="entry name" value="RRM"/>
    <property type="match status" value="4"/>
</dbReference>
<evidence type="ECO:0000256" key="1">
    <source>
        <dbReference type="ARBA" id="ARBA00022737"/>
    </source>
</evidence>
<dbReference type="InterPro" id="IPR000504">
    <property type="entry name" value="RRM_dom"/>
</dbReference>
<keyword evidence="1" id="KW-0677">Repeat</keyword>
<dbReference type="GO" id="GO:0003729">
    <property type="term" value="F:mRNA binding"/>
    <property type="evidence" value="ECO:0007669"/>
    <property type="project" value="TreeGrafter"/>
</dbReference>
<feature type="domain" description="RRM" evidence="5">
    <location>
        <begin position="352"/>
        <end position="425"/>
    </location>
</feature>
<dbReference type="PANTHER" id="PTHR14089:SF8">
    <property type="entry name" value="RNA-BINDING PROTEIN MRN1"/>
    <property type="match status" value="1"/>
</dbReference>
<keyword evidence="2 3" id="KW-0694">RNA-binding</keyword>
<comment type="caution">
    <text evidence="6">The sequence shown here is derived from an EMBL/GenBank/DDBJ whole genome shotgun (WGS) entry which is preliminary data.</text>
</comment>
<dbReference type="AlphaFoldDB" id="A0A9P6U917"/>
<evidence type="ECO:0000256" key="3">
    <source>
        <dbReference type="PROSITE-ProRule" id="PRU00176"/>
    </source>
</evidence>
<dbReference type="InterPro" id="IPR012677">
    <property type="entry name" value="Nucleotide-bd_a/b_plait_sf"/>
</dbReference>
<organism evidence="6 7">
    <name type="scientific">Mortierella polycephala</name>
    <dbReference type="NCBI Taxonomy" id="41804"/>
    <lineage>
        <taxon>Eukaryota</taxon>
        <taxon>Fungi</taxon>
        <taxon>Fungi incertae sedis</taxon>
        <taxon>Mucoromycota</taxon>
        <taxon>Mortierellomycotina</taxon>
        <taxon>Mortierellomycetes</taxon>
        <taxon>Mortierellales</taxon>
        <taxon>Mortierellaceae</taxon>
        <taxon>Mortierella</taxon>
    </lineage>
</organism>
<dbReference type="GO" id="GO:0010494">
    <property type="term" value="C:cytoplasmic stress granule"/>
    <property type="evidence" value="ECO:0007669"/>
    <property type="project" value="TreeGrafter"/>
</dbReference>
<feature type="compositionally biased region" description="Low complexity" evidence="4">
    <location>
        <begin position="523"/>
        <end position="539"/>
    </location>
</feature>
<feature type="region of interest" description="Disordered" evidence="4">
    <location>
        <begin position="519"/>
        <end position="577"/>
    </location>
</feature>
<feature type="domain" description="RRM" evidence="5">
    <location>
        <begin position="443"/>
        <end position="514"/>
    </location>
</feature>
<keyword evidence="7" id="KW-1185">Reference proteome</keyword>
<evidence type="ECO:0000256" key="2">
    <source>
        <dbReference type="ARBA" id="ARBA00022884"/>
    </source>
</evidence>
<dbReference type="FunFam" id="3.30.70.330:FF:000120">
    <property type="entry name" value="Negative regulator of differentiation 1"/>
    <property type="match status" value="2"/>
</dbReference>
<dbReference type="SUPFAM" id="SSF54928">
    <property type="entry name" value="RNA-binding domain, RBD"/>
    <property type="match status" value="2"/>
</dbReference>
<gene>
    <name evidence="6" type="ORF">BG011_003995</name>
</gene>
<evidence type="ECO:0000259" key="5">
    <source>
        <dbReference type="PROSITE" id="PS50102"/>
    </source>
</evidence>
<feature type="region of interest" description="Disordered" evidence="4">
    <location>
        <begin position="1"/>
        <end position="36"/>
    </location>
</feature>
<protein>
    <recommendedName>
        <fullName evidence="5">RRM domain-containing protein</fullName>
    </recommendedName>
</protein>
<dbReference type="Pfam" id="PF00076">
    <property type="entry name" value="RRM_1"/>
    <property type="match status" value="2"/>
</dbReference>
<name>A0A9P6U917_9FUNG</name>
<feature type="domain" description="RRM" evidence="5">
    <location>
        <begin position="208"/>
        <end position="287"/>
    </location>
</feature>
<feature type="compositionally biased region" description="Low complexity" evidence="4">
    <location>
        <begin position="22"/>
        <end position="35"/>
    </location>
</feature>
<dbReference type="InterPro" id="IPR039171">
    <property type="entry name" value="Cwc2/Slt11"/>
</dbReference>
<dbReference type="InterPro" id="IPR035979">
    <property type="entry name" value="RBD_domain_sf"/>
</dbReference>
<dbReference type="OrthoDB" id="6407164at2759"/>
<dbReference type="FunFam" id="3.30.70.330:FF:000400">
    <property type="entry name" value="Negative regulator of differentiation 1"/>
    <property type="match status" value="1"/>
</dbReference>
<proteinExistence type="predicted"/>